<dbReference type="Pfam" id="PF04984">
    <property type="entry name" value="Phage_sheath_1"/>
    <property type="match status" value="1"/>
</dbReference>
<sequence>MPEIHHGISTTESATGARAINLISTAIIGLVATASGEGLDEDVFPLNRPALITDVRTAIGKAGNDGTLKKALEAIADQCSPTIVVVRVEKGEDDAETATNVIGDTVDGQLTGMKALLVAESQIGVRPRILGTPGLDTQAVITALMPIAKELRAFVYAKPPAETIAAAIAAKPTYGDRELMLIWPDFTGWEGDAVARALGTRARIDQEVGWHKSLSNYVVNGVTGIDKDVSWNIEGKTGDAKLLNDAPITTLIRNNGFRFWGNRTCSADPKYVFEVAVRTNHVLRETIALGLQWASDQPLTPSLMKDTLESINAAFDDLKGQKKIMGALAWWDASINSATTLANGKARIRYKFTAVAPMESLDLLMEITDEFYVDFADALAQL</sequence>
<feature type="domain" description="Tail sheath protein subtilisin-like" evidence="2">
    <location>
        <begin position="108"/>
        <end position="265"/>
    </location>
</feature>
<evidence type="ECO:0000259" key="3">
    <source>
        <dbReference type="Pfam" id="PF17482"/>
    </source>
</evidence>
<evidence type="ECO:0000313" key="6">
    <source>
        <dbReference type="Proteomes" id="UP001214854"/>
    </source>
</evidence>
<dbReference type="Pfam" id="PF17482">
    <property type="entry name" value="Phage_sheath_1C"/>
    <property type="match status" value="1"/>
</dbReference>
<evidence type="ECO:0000313" key="5">
    <source>
        <dbReference type="EMBL" id="MDC7683269.1"/>
    </source>
</evidence>
<gene>
    <name evidence="5" type="ORF">PQU92_08270</name>
</gene>
<feature type="domain" description="Tail sheath protein C-terminal" evidence="3">
    <location>
        <begin position="267"/>
        <end position="368"/>
    </location>
</feature>
<dbReference type="InterPro" id="IPR035089">
    <property type="entry name" value="Phage_sheath_subtilisin"/>
</dbReference>
<accession>A0ABT5HT97</accession>
<evidence type="ECO:0000259" key="2">
    <source>
        <dbReference type="Pfam" id="PF04984"/>
    </source>
</evidence>
<dbReference type="InterPro" id="IPR020287">
    <property type="entry name" value="Tail_sheath_C"/>
</dbReference>
<dbReference type="Proteomes" id="UP001214854">
    <property type="component" value="Unassembled WGS sequence"/>
</dbReference>
<dbReference type="PANTHER" id="PTHR35861">
    <property type="match status" value="1"/>
</dbReference>
<protein>
    <submittedName>
        <fullName evidence="5">Phage tail sheath subtilisin-like domain-containing protein</fullName>
    </submittedName>
</protein>
<evidence type="ECO:0000256" key="1">
    <source>
        <dbReference type="ARBA" id="ARBA00008005"/>
    </source>
</evidence>
<organism evidence="5 6">
    <name type="scientific">Asticcacaulis aquaticus</name>
    <dbReference type="NCBI Taxonomy" id="2984212"/>
    <lineage>
        <taxon>Bacteria</taxon>
        <taxon>Pseudomonadati</taxon>
        <taxon>Pseudomonadota</taxon>
        <taxon>Alphaproteobacteria</taxon>
        <taxon>Caulobacterales</taxon>
        <taxon>Caulobacteraceae</taxon>
        <taxon>Asticcacaulis</taxon>
    </lineage>
</organism>
<dbReference type="InterPro" id="IPR054564">
    <property type="entry name" value="Gp18_domIII_N"/>
</dbReference>
<evidence type="ECO:0000259" key="4">
    <source>
        <dbReference type="Pfam" id="PF22671"/>
    </source>
</evidence>
<dbReference type="InterPro" id="IPR052042">
    <property type="entry name" value="Tail_sheath_structural"/>
</dbReference>
<dbReference type="PANTHER" id="PTHR35861:SF1">
    <property type="entry name" value="PHAGE TAIL SHEATH PROTEIN"/>
    <property type="match status" value="1"/>
</dbReference>
<dbReference type="RefSeq" id="WP_272747743.1">
    <property type="nucleotide sequence ID" value="NZ_JAQQKX010000005.1"/>
</dbReference>
<keyword evidence="6" id="KW-1185">Reference proteome</keyword>
<reference evidence="5 6" key="1">
    <citation type="submission" date="2023-01" db="EMBL/GenBank/DDBJ databases">
        <title>Novel species of the genus Asticcacaulis isolated from rivers.</title>
        <authorList>
            <person name="Lu H."/>
        </authorList>
    </citation>
    <scope>NUCLEOTIDE SEQUENCE [LARGE SCALE GENOMIC DNA]</scope>
    <source>
        <strain evidence="5 6">BYS171W</strain>
    </source>
</reference>
<proteinExistence type="inferred from homology"/>
<dbReference type="EMBL" id="JAQQKX010000005">
    <property type="protein sequence ID" value="MDC7683269.1"/>
    <property type="molecule type" value="Genomic_DNA"/>
</dbReference>
<name>A0ABT5HT97_9CAUL</name>
<comment type="similarity">
    <text evidence="1">Belongs to the myoviridae tail sheath protein family.</text>
</comment>
<feature type="domain" description="Tail sheath protein Gp18-like" evidence="4">
    <location>
        <begin position="26"/>
        <end position="88"/>
    </location>
</feature>
<comment type="caution">
    <text evidence="5">The sequence shown here is derived from an EMBL/GenBank/DDBJ whole genome shotgun (WGS) entry which is preliminary data.</text>
</comment>
<dbReference type="Pfam" id="PF22671">
    <property type="entry name" value="Gp18_domIII_N"/>
    <property type="match status" value="1"/>
</dbReference>